<comment type="caution">
    <text evidence="2">The sequence shown here is derived from an EMBL/GenBank/DDBJ whole genome shotgun (WGS) entry which is preliminary data.</text>
</comment>
<gene>
    <name evidence="2" type="ORF">GCM10023189_05660</name>
</gene>
<proteinExistence type="predicted"/>
<keyword evidence="3" id="KW-1185">Reference proteome</keyword>
<dbReference type="Pfam" id="PF11396">
    <property type="entry name" value="PepSY_like"/>
    <property type="match status" value="2"/>
</dbReference>
<dbReference type="Gene3D" id="3.40.1420.30">
    <property type="match status" value="1"/>
</dbReference>
<accession>A0ABP8MEM6</accession>
<dbReference type="InterPro" id="IPR021533">
    <property type="entry name" value="PepSY-like"/>
</dbReference>
<organism evidence="2 3">
    <name type="scientific">Nibrella saemangeumensis</name>
    <dbReference type="NCBI Taxonomy" id="1084526"/>
    <lineage>
        <taxon>Bacteria</taxon>
        <taxon>Pseudomonadati</taxon>
        <taxon>Bacteroidota</taxon>
        <taxon>Cytophagia</taxon>
        <taxon>Cytophagales</taxon>
        <taxon>Spirosomataceae</taxon>
        <taxon>Nibrella</taxon>
    </lineage>
</organism>
<dbReference type="PROSITE" id="PS51257">
    <property type="entry name" value="PROKAR_LIPOPROTEIN"/>
    <property type="match status" value="1"/>
</dbReference>
<dbReference type="RefSeq" id="WP_345240340.1">
    <property type="nucleotide sequence ID" value="NZ_BAABHD010000005.1"/>
</dbReference>
<dbReference type="EMBL" id="BAABHD010000005">
    <property type="protein sequence ID" value="GAA4448177.1"/>
    <property type="molecule type" value="Genomic_DNA"/>
</dbReference>
<dbReference type="SUPFAM" id="SSF160574">
    <property type="entry name" value="BT0923-like"/>
    <property type="match status" value="1"/>
</dbReference>
<sequence>MKKVIMIGLVAAAGFGLYGCNQSQQSVDPDSTIVDASTARLAATLTNGGGRVKLTKVEISALPPNALAHIANAYAGSEIKHAGKDVNDNLVVMITTVDGTPKALLFNAAGEYQQELTFERKGEGHKGGSLTKIDVATLPAAVTTYVSQNHAGAEIKGAAKDGAGNIVVMLVQDNVPKSVLFDANGAFLQVMEMRGGPKGGGKGGKRGDWTEVAAADLPQATKDYISANYANGQIRRAAKSKTDGKFTVLVHTSDNQHVALLFAADGTFEKALTKK</sequence>
<reference evidence="3" key="1">
    <citation type="journal article" date="2019" name="Int. J. Syst. Evol. Microbiol.">
        <title>The Global Catalogue of Microorganisms (GCM) 10K type strain sequencing project: providing services to taxonomists for standard genome sequencing and annotation.</title>
        <authorList>
            <consortium name="The Broad Institute Genomics Platform"/>
            <consortium name="The Broad Institute Genome Sequencing Center for Infectious Disease"/>
            <person name="Wu L."/>
            <person name="Ma J."/>
        </authorList>
    </citation>
    <scope>NUCLEOTIDE SEQUENCE [LARGE SCALE GENOMIC DNA]</scope>
    <source>
        <strain evidence="3">JCM 17927</strain>
    </source>
</reference>
<feature type="domain" description="Putative beta-lactamase-inhibitor-like PepSY-like" evidence="1">
    <location>
        <begin position="206"/>
        <end position="268"/>
    </location>
</feature>
<evidence type="ECO:0000313" key="2">
    <source>
        <dbReference type="EMBL" id="GAA4448177.1"/>
    </source>
</evidence>
<protein>
    <recommendedName>
        <fullName evidence="1">Putative beta-lactamase-inhibitor-like PepSY-like domain-containing protein</fullName>
    </recommendedName>
</protein>
<name>A0ABP8MEM6_9BACT</name>
<evidence type="ECO:0000313" key="3">
    <source>
        <dbReference type="Proteomes" id="UP001501175"/>
    </source>
</evidence>
<dbReference type="Proteomes" id="UP001501175">
    <property type="component" value="Unassembled WGS sequence"/>
</dbReference>
<feature type="domain" description="Putative beta-lactamase-inhibitor-like PepSY-like" evidence="1">
    <location>
        <begin position="114"/>
        <end position="188"/>
    </location>
</feature>
<evidence type="ECO:0000259" key="1">
    <source>
        <dbReference type="Pfam" id="PF11396"/>
    </source>
</evidence>